<evidence type="ECO:0000313" key="2">
    <source>
        <dbReference type="Proteomes" id="UP001150603"/>
    </source>
</evidence>
<evidence type="ECO:0000313" key="1">
    <source>
        <dbReference type="EMBL" id="KAJ1951357.1"/>
    </source>
</evidence>
<gene>
    <name evidence="1" type="primary">kri1</name>
    <name evidence="1" type="ORF">FBU59_000206</name>
</gene>
<dbReference type="EMBL" id="JANBPW010000023">
    <property type="protein sequence ID" value="KAJ1951357.1"/>
    <property type="molecule type" value="Genomic_DNA"/>
</dbReference>
<protein>
    <submittedName>
        <fullName evidence="1">Ribosome biogenesis protein Kri1</fullName>
    </submittedName>
</protein>
<organism evidence="1 2">
    <name type="scientific">Linderina macrospora</name>
    <dbReference type="NCBI Taxonomy" id="4868"/>
    <lineage>
        <taxon>Eukaryota</taxon>
        <taxon>Fungi</taxon>
        <taxon>Fungi incertae sedis</taxon>
        <taxon>Zoopagomycota</taxon>
        <taxon>Kickxellomycotina</taxon>
        <taxon>Kickxellomycetes</taxon>
        <taxon>Kickxellales</taxon>
        <taxon>Kickxellaceae</taxon>
        <taxon>Linderina</taxon>
    </lineage>
</organism>
<name>A0ACC1JHB7_9FUNG</name>
<accession>A0ACC1JHB7</accession>
<comment type="caution">
    <text evidence="1">The sequence shown here is derived from an EMBL/GenBank/DDBJ whole genome shotgun (WGS) entry which is preliminary data.</text>
</comment>
<sequence length="681" mass="77753">MSGHEDIDAGHIDLAKVDRGKLLRAEERRRRAGDDYGEIDQYLSADEQASDLSTDESDAEEDEVGELITPELDAQIMKTLTALQSKDKTIYDSKVHFFSEEEIKKSQEAWAEKQKAAKARADQSMTLRDYQHKVMVEHGGVVDEDREIQKSVARTHVEEQEDLKNAFKVAVDGSDDDDSMDSDDEFLVKKQKTQEEVDAEEEDYKKFLLENMARDDHVKEAFDNWEEYKAENAANRPAQTADDAPVDDQQFLMNYVLNRGWIEKGSTTKKSAKREAKTIVDKEEDEQLMELTDKFESKYNFRFEEPGADQITSYPRNIEGSMRRKDDRRKLARERAKERKEEVKRQKAEELKQLKNRKRKEIIDKLKEIQGITGNKHVGVDNLDLDGDFDPSKFDTQMDQMFGDEYYENGDLEKPTWDADIDVGDIVSGAAGDDNDEDFNMDADYMEGGAGPSQRAAEFGAHKAALKDKVATYMDDLYQLDFEDIVGGDIPTRFKYAKVKPVSYGLTSAEILLADEENLSKYVSVKRIAPYRPEWKIDEDMSQYLDKKRMIYVKKKARHNREEWDAANKKRKSGDSAESEKPSKKSKKSKKDNKEVKVIVEPAAKVEEKKAEAPVEPAKKKSQDRRSRQKAKAKAAKAGDTKPTLPEPPAKEAKEQEAPAETKSMNRRARQKAKKSAAKTA</sequence>
<reference evidence="1" key="1">
    <citation type="submission" date="2022-07" db="EMBL/GenBank/DDBJ databases">
        <title>Phylogenomic reconstructions and comparative analyses of Kickxellomycotina fungi.</title>
        <authorList>
            <person name="Reynolds N.K."/>
            <person name="Stajich J.E."/>
            <person name="Barry K."/>
            <person name="Grigoriev I.V."/>
            <person name="Crous P."/>
            <person name="Smith M.E."/>
        </authorList>
    </citation>
    <scope>NUCLEOTIDE SEQUENCE</scope>
    <source>
        <strain evidence="1">NRRL 5244</strain>
    </source>
</reference>
<proteinExistence type="predicted"/>
<dbReference type="Proteomes" id="UP001150603">
    <property type="component" value="Unassembled WGS sequence"/>
</dbReference>
<keyword evidence="2" id="KW-1185">Reference proteome</keyword>